<evidence type="ECO:0000256" key="3">
    <source>
        <dbReference type="ARBA" id="ARBA00022679"/>
    </source>
</evidence>
<comment type="caution">
    <text evidence="10">The sequence shown here is derived from an EMBL/GenBank/DDBJ whole genome shotgun (WGS) entry which is preliminary data.</text>
</comment>
<dbReference type="GO" id="GO:0103118">
    <property type="term" value="F:UDP-3-O-[(3R)-3-hydroxyacyl]-glucosamine N-acyltransferase activity"/>
    <property type="evidence" value="ECO:0007669"/>
    <property type="project" value="UniProtKB-EC"/>
</dbReference>
<gene>
    <name evidence="7 10" type="primary">lpxD</name>
    <name evidence="10" type="ORF">IQ249_14525</name>
</gene>
<dbReference type="PANTHER" id="PTHR43378">
    <property type="entry name" value="UDP-3-O-ACYLGLUCOSAMINE N-ACYLTRANSFERASE"/>
    <property type="match status" value="1"/>
</dbReference>
<dbReference type="Pfam" id="PF00132">
    <property type="entry name" value="Hexapep"/>
    <property type="match status" value="1"/>
</dbReference>
<feature type="domain" description="Mannose-1-phosphate guanyltransferase C-terminal" evidence="9">
    <location>
        <begin position="111"/>
        <end position="189"/>
    </location>
</feature>
<accession>A0A8J7DXF7</accession>
<dbReference type="GO" id="GO:0043886">
    <property type="term" value="F:structural constituent of carboxysome shell"/>
    <property type="evidence" value="ECO:0007669"/>
    <property type="project" value="UniProtKB-ARBA"/>
</dbReference>
<name>A0A8J7DXF7_9CYAN</name>
<evidence type="ECO:0000259" key="9">
    <source>
        <dbReference type="Pfam" id="PF25087"/>
    </source>
</evidence>
<evidence type="ECO:0000256" key="2">
    <source>
        <dbReference type="ARBA" id="ARBA00022556"/>
    </source>
</evidence>
<keyword evidence="4 7" id="KW-0677">Repeat</keyword>
<keyword evidence="2 7" id="KW-0441">Lipid A biosynthesis</keyword>
<dbReference type="InterPro" id="IPR020573">
    <property type="entry name" value="UDP_GlcNAc_AcTrfase_non-rep"/>
</dbReference>
<dbReference type="GO" id="GO:0016020">
    <property type="term" value="C:membrane"/>
    <property type="evidence" value="ECO:0007669"/>
    <property type="project" value="GOC"/>
</dbReference>
<dbReference type="Pfam" id="PF25087">
    <property type="entry name" value="GMPPB_C"/>
    <property type="match status" value="1"/>
</dbReference>
<dbReference type="HAMAP" id="MF_00523">
    <property type="entry name" value="LpxD"/>
    <property type="match status" value="1"/>
</dbReference>
<feature type="active site" description="Proton acceptor" evidence="7">
    <location>
        <position position="248"/>
    </location>
</feature>
<comment type="function">
    <text evidence="7">Catalyzes the N-acylation of UDP-3-O-acylglucosamine using 3-hydroxyacyl-ACP as the acyl donor. Is involved in the biosynthesis of lipid A, a phosphorylated glycolipid that anchors the lipopolysaccharide to the outer membrane of the cell.</text>
</comment>
<evidence type="ECO:0000256" key="1">
    <source>
        <dbReference type="ARBA" id="ARBA00022516"/>
    </source>
</evidence>
<dbReference type="InterPro" id="IPR007691">
    <property type="entry name" value="LpxD"/>
</dbReference>
<comment type="subunit">
    <text evidence="7">Homotrimer.</text>
</comment>
<comment type="similarity">
    <text evidence="7">Belongs to the transferase hexapeptide repeat family. LpxD subfamily.</text>
</comment>
<dbReference type="GO" id="GO:0031470">
    <property type="term" value="C:carboxysome"/>
    <property type="evidence" value="ECO:0007669"/>
    <property type="project" value="UniProtKB-ARBA"/>
</dbReference>
<keyword evidence="5 7" id="KW-0443">Lipid metabolism</keyword>
<dbReference type="NCBIfam" id="TIGR01853">
    <property type="entry name" value="lipid_A_lpxD"/>
    <property type="match status" value="1"/>
</dbReference>
<feature type="domain" description="UDP-3-O-[3-hydroxymyristoyl] glucosamine N-acyltransferase non-repeat region" evidence="8">
    <location>
        <begin position="26"/>
        <end position="98"/>
    </location>
</feature>
<keyword evidence="3 7" id="KW-0808">Transferase</keyword>
<dbReference type="Proteomes" id="UP000654482">
    <property type="component" value="Unassembled WGS sequence"/>
</dbReference>
<reference evidence="10" key="1">
    <citation type="submission" date="2020-10" db="EMBL/GenBank/DDBJ databases">
        <authorList>
            <person name="Castelo-Branco R."/>
            <person name="Eusebio N."/>
            <person name="Adriana R."/>
            <person name="Vieira A."/>
            <person name="Brugerolle De Fraissinette N."/>
            <person name="Rezende De Castro R."/>
            <person name="Schneider M.P."/>
            <person name="Vasconcelos V."/>
            <person name="Leao P.N."/>
        </authorList>
    </citation>
    <scope>NUCLEOTIDE SEQUENCE</scope>
    <source>
        <strain evidence="10">LEGE 07157</strain>
    </source>
</reference>
<comment type="pathway">
    <text evidence="7">Bacterial outer membrane biogenesis; LPS lipid A biosynthesis.</text>
</comment>
<dbReference type="EMBL" id="JADEWZ010000020">
    <property type="protein sequence ID" value="MBE9117114.1"/>
    <property type="molecule type" value="Genomic_DNA"/>
</dbReference>
<evidence type="ECO:0000313" key="10">
    <source>
        <dbReference type="EMBL" id="MBE9117114.1"/>
    </source>
</evidence>
<keyword evidence="6 7" id="KW-0012">Acyltransferase</keyword>
<comment type="catalytic activity">
    <reaction evidence="7">
        <text>a UDP-3-O-[(3R)-3-hydroxyacyl]-alpha-D-glucosamine + a (3R)-hydroxyacyl-[ACP] = a UDP-2-N,3-O-bis[(3R)-3-hydroxyacyl]-alpha-D-glucosamine + holo-[ACP] + H(+)</text>
        <dbReference type="Rhea" id="RHEA:53836"/>
        <dbReference type="Rhea" id="RHEA-COMP:9685"/>
        <dbReference type="Rhea" id="RHEA-COMP:9945"/>
        <dbReference type="ChEBI" id="CHEBI:15378"/>
        <dbReference type="ChEBI" id="CHEBI:64479"/>
        <dbReference type="ChEBI" id="CHEBI:78827"/>
        <dbReference type="ChEBI" id="CHEBI:137740"/>
        <dbReference type="ChEBI" id="CHEBI:137748"/>
        <dbReference type="EC" id="2.3.1.191"/>
    </reaction>
</comment>
<keyword evidence="1 7" id="KW-0444">Lipid biosynthesis</keyword>
<organism evidence="10 11">
    <name type="scientific">Lusitaniella coriacea LEGE 07157</name>
    <dbReference type="NCBI Taxonomy" id="945747"/>
    <lineage>
        <taxon>Bacteria</taxon>
        <taxon>Bacillati</taxon>
        <taxon>Cyanobacteriota</taxon>
        <taxon>Cyanophyceae</taxon>
        <taxon>Spirulinales</taxon>
        <taxon>Lusitaniellaceae</taxon>
        <taxon>Lusitaniella</taxon>
    </lineage>
</organism>
<evidence type="ECO:0000256" key="7">
    <source>
        <dbReference type="HAMAP-Rule" id="MF_00523"/>
    </source>
</evidence>
<dbReference type="AlphaFoldDB" id="A0A8J7DXF7"/>
<evidence type="ECO:0000259" key="8">
    <source>
        <dbReference type="Pfam" id="PF04613"/>
    </source>
</evidence>
<evidence type="ECO:0000256" key="4">
    <source>
        <dbReference type="ARBA" id="ARBA00022737"/>
    </source>
</evidence>
<dbReference type="NCBIfam" id="NF002060">
    <property type="entry name" value="PRK00892.1"/>
    <property type="match status" value="1"/>
</dbReference>
<dbReference type="InterPro" id="IPR056729">
    <property type="entry name" value="GMPPB_C"/>
</dbReference>
<protein>
    <recommendedName>
        <fullName evidence="7">UDP-3-O-acylglucosamine N-acyltransferase</fullName>
        <ecNumber evidence="7">2.3.1.191</ecNumber>
    </recommendedName>
</protein>
<dbReference type="RefSeq" id="WP_194030202.1">
    <property type="nucleotide sequence ID" value="NZ_JADEWZ010000020.1"/>
</dbReference>
<evidence type="ECO:0000256" key="6">
    <source>
        <dbReference type="ARBA" id="ARBA00023315"/>
    </source>
</evidence>
<sequence length="345" mass="37016">MKFSEIAAQLDSFVQSSSLNTHPDRDPEIADLTALENATEGTLGHIQGQKYASFVETTAASALILPTDETLQTQATTRGIAWIATPDPRLFFARAIALFYQPYQPEPEIDPTAIVHPTAKIGKDVYIGPYVVIRAGVKIGDRACIHPQVVLYPHVEIGDRALLHSNCTIHERTRIGADCIIHSGAVIGGEGFGFVPTDRGWYKMQQSGRVILEDGVEVGTNSTIDRPSVGETRIGRNTKIDNLVQIGHGSTIGQNCAIAGQVGMAGGVKVGNGVILAGQVGIADHIEIGDRAIATAKAGVHHNIPSGNVVTGIPAIPHQLFIKASAIFKRLPEMHKTLRQLRKTR</sequence>
<dbReference type="InterPro" id="IPR011004">
    <property type="entry name" value="Trimer_LpxA-like_sf"/>
</dbReference>
<dbReference type="GO" id="GO:0009245">
    <property type="term" value="P:lipid A biosynthetic process"/>
    <property type="evidence" value="ECO:0007669"/>
    <property type="project" value="UniProtKB-UniRule"/>
</dbReference>
<dbReference type="CDD" id="cd03352">
    <property type="entry name" value="LbH_LpxD"/>
    <property type="match status" value="1"/>
</dbReference>
<evidence type="ECO:0000313" key="11">
    <source>
        <dbReference type="Proteomes" id="UP000654482"/>
    </source>
</evidence>
<evidence type="ECO:0000256" key="5">
    <source>
        <dbReference type="ARBA" id="ARBA00023098"/>
    </source>
</evidence>
<dbReference type="InterPro" id="IPR001451">
    <property type="entry name" value="Hexapep"/>
</dbReference>
<keyword evidence="11" id="KW-1185">Reference proteome</keyword>
<dbReference type="PANTHER" id="PTHR43378:SF2">
    <property type="entry name" value="UDP-3-O-ACYLGLUCOSAMINE N-ACYLTRANSFERASE 1, MITOCHONDRIAL-RELATED"/>
    <property type="match status" value="1"/>
</dbReference>
<proteinExistence type="inferred from homology"/>
<dbReference type="UniPathway" id="UPA00973"/>
<dbReference type="Gene3D" id="2.160.10.10">
    <property type="entry name" value="Hexapeptide repeat proteins"/>
    <property type="match status" value="1"/>
</dbReference>
<dbReference type="Gene3D" id="3.40.1390.10">
    <property type="entry name" value="MurE/MurF, N-terminal domain"/>
    <property type="match status" value="1"/>
</dbReference>
<dbReference type="EC" id="2.3.1.191" evidence="7"/>
<dbReference type="GO" id="GO:0016410">
    <property type="term" value="F:N-acyltransferase activity"/>
    <property type="evidence" value="ECO:0007669"/>
    <property type="project" value="InterPro"/>
</dbReference>
<dbReference type="Pfam" id="PF04613">
    <property type="entry name" value="LpxD"/>
    <property type="match status" value="1"/>
</dbReference>
<dbReference type="SUPFAM" id="SSF51161">
    <property type="entry name" value="Trimeric LpxA-like enzymes"/>
    <property type="match status" value="1"/>
</dbReference>